<proteinExistence type="predicted"/>
<dbReference type="PANTHER" id="PTHR11733">
    <property type="entry name" value="ZINC METALLOPROTEASE FAMILY M13 NEPRILYSIN-RELATED"/>
    <property type="match status" value="1"/>
</dbReference>
<feature type="domain" description="Peptidase M13 C-terminal" evidence="1">
    <location>
        <begin position="80"/>
        <end position="112"/>
    </location>
</feature>
<comment type="caution">
    <text evidence="2">The sequence shown here is derived from an EMBL/GenBank/DDBJ whole genome shotgun (WGS) entry which is preliminary data.</text>
</comment>
<dbReference type="InterPro" id="IPR024079">
    <property type="entry name" value="MetalloPept_cat_dom_sf"/>
</dbReference>
<evidence type="ECO:0000313" key="2">
    <source>
        <dbReference type="EMBL" id="KAJ8321104.1"/>
    </source>
</evidence>
<dbReference type="Proteomes" id="UP001217089">
    <property type="component" value="Unassembled WGS sequence"/>
</dbReference>
<evidence type="ECO:0000313" key="3">
    <source>
        <dbReference type="Proteomes" id="UP001217089"/>
    </source>
</evidence>
<accession>A0ABQ9FV50</accession>
<dbReference type="Pfam" id="PF01431">
    <property type="entry name" value="Peptidase_M13"/>
    <property type="match status" value="3"/>
</dbReference>
<protein>
    <recommendedName>
        <fullName evidence="1">Peptidase M13 C-terminal domain-containing protein</fullName>
    </recommendedName>
</protein>
<dbReference type="SUPFAM" id="SSF55486">
    <property type="entry name" value="Metalloproteases ('zincins'), catalytic domain"/>
    <property type="match status" value="2"/>
</dbReference>
<sequence length="218" mass="24956">MTDTGKKQENEKTNNLLTLCPVRRWGISPAVVNAYYNFGYNRIMFPAGILQPPYYHKDQPKITKGTFQITDESVVILMSLSYGGIGSLIGHEITHGFDDQEAPNRLTTDLVKMCLRTCAQIRRAFLSHVGSQYDKYGNLNQWWDDVSASKFKERAMCMVKQYMNYTLPEAGGMRVRMNYTLPEAGGMRVRMNYTLPEAGGMRVRTYLYSKHPNGRIEQ</sequence>
<dbReference type="Gene3D" id="3.40.390.10">
    <property type="entry name" value="Collagenase (Catalytic Domain)"/>
    <property type="match status" value="1"/>
</dbReference>
<feature type="domain" description="Peptidase M13 C-terminal" evidence="1">
    <location>
        <begin position="128"/>
        <end position="183"/>
    </location>
</feature>
<organism evidence="2 3">
    <name type="scientific">Tegillarca granosa</name>
    <name type="common">Malaysian cockle</name>
    <name type="synonym">Anadara granosa</name>
    <dbReference type="NCBI Taxonomy" id="220873"/>
    <lineage>
        <taxon>Eukaryota</taxon>
        <taxon>Metazoa</taxon>
        <taxon>Spiralia</taxon>
        <taxon>Lophotrochozoa</taxon>
        <taxon>Mollusca</taxon>
        <taxon>Bivalvia</taxon>
        <taxon>Autobranchia</taxon>
        <taxon>Pteriomorphia</taxon>
        <taxon>Arcoida</taxon>
        <taxon>Arcoidea</taxon>
        <taxon>Arcidae</taxon>
        <taxon>Tegillarca</taxon>
    </lineage>
</organism>
<gene>
    <name evidence="2" type="ORF">KUTeg_002691</name>
</gene>
<keyword evidence="3" id="KW-1185">Reference proteome</keyword>
<dbReference type="EMBL" id="JARBDR010000141">
    <property type="protein sequence ID" value="KAJ8321104.1"/>
    <property type="molecule type" value="Genomic_DNA"/>
</dbReference>
<name>A0ABQ9FV50_TEGGR</name>
<dbReference type="InterPro" id="IPR018497">
    <property type="entry name" value="Peptidase_M13_C"/>
</dbReference>
<evidence type="ECO:0000259" key="1">
    <source>
        <dbReference type="Pfam" id="PF01431"/>
    </source>
</evidence>
<dbReference type="PRINTS" id="PR00786">
    <property type="entry name" value="NEPRILYSIN"/>
</dbReference>
<dbReference type="InterPro" id="IPR000718">
    <property type="entry name" value="Peptidase_M13"/>
</dbReference>
<dbReference type="PANTHER" id="PTHR11733:SF133">
    <property type="entry name" value="PHOSPHATE-REGULATING NEUTRAL ENDOPEPTIDASE PHEX"/>
    <property type="match status" value="1"/>
</dbReference>
<dbReference type="PROSITE" id="PS51885">
    <property type="entry name" value="NEPRILYSIN"/>
    <property type="match status" value="1"/>
</dbReference>
<feature type="domain" description="Peptidase M13 C-terminal" evidence="1">
    <location>
        <begin position="33"/>
        <end position="61"/>
    </location>
</feature>
<reference evidence="2 3" key="1">
    <citation type="submission" date="2022-12" db="EMBL/GenBank/DDBJ databases">
        <title>Chromosome-level genome of Tegillarca granosa.</title>
        <authorList>
            <person name="Kim J."/>
        </authorList>
    </citation>
    <scope>NUCLEOTIDE SEQUENCE [LARGE SCALE GENOMIC DNA]</scope>
    <source>
        <strain evidence="2">Teg-2019</strain>
        <tissue evidence="2">Adductor muscle</tissue>
    </source>
</reference>